<dbReference type="Proteomes" id="UP000619838">
    <property type="component" value="Unassembled WGS sequence"/>
</dbReference>
<comment type="cofactor">
    <cofactor evidence="1">
        <name>FAD</name>
        <dbReference type="ChEBI" id="CHEBI:57692"/>
    </cofactor>
</comment>
<dbReference type="Gene3D" id="1.10.45.10">
    <property type="entry name" value="Vanillyl-alcohol Oxidase, Chain A, domain 4"/>
    <property type="match status" value="1"/>
</dbReference>
<protein>
    <submittedName>
        <fullName evidence="6">FAD-binding oxidoreductase</fullName>
    </submittedName>
</protein>
<dbReference type="Pfam" id="PF02913">
    <property type="entry name" value="FAD-oxidase_C"/>
    <property type="match status" value="1"/>
</dbReference>
<dbReference type="PANTHER" id="PTHR42934:SF2">
    <property type="entry name" value="GLYCOLATE OXIDASE SUBUNIT GLCD"/>
    <property type="match status" value="1"/>
</dbReference>
<dbReference type="InterPro" id="IPR004113">
    <property type="entry name" value="FAD-bd_oxidored_4_C"/>
</dbReference>
<dbReference type="Gene3D" id="3.30.43.10">
    <property type="entry name" value="Uridine Diphospho-n-acetylenolpyruvylglucosamine Reductase, domain 2"/>
    <property type="match status" value="1"/>
</dbReference>
<keyword evidence="3" id="KW-0274">FAD</keyword>
<accession>A0ABR9XS49</accession>
<dbReference type="PROSITE" id="PS51387">
    <property type="entry name" value="FAD_PCMH"/>
    <property type="match status" value="1"/>
</dbReference>
<evidence type="ECO:0000313" key="6">
    <source>
        <dbReference type="EMBL" id="MBF0636640.1"/>
    </source>
</evidence>
<evidence type="ECO:0000256" key="3">
    <source>
        <dbReference type="ARBA" id="ARBA00022827"/>
    </source>
</evidence>
<evidence type="ECO:0000259" key="5">
    <source>
        <dbReference type="PROSITE" id="PS51387"/>
    </source>
</evidence>
<dbReference type="InterPro" id="IPR016169">
    <property type="entry name" value="FAD-bd_PCMH_sub2"/>
</dbReference>
<evidence type="ECO:0000256" key="2">
    <source>
        <dbReference type="ARBA" id="ARBA00022630"/>
    </source>
</evidence>
<name>A0ABR9XS49_9CHLB</name>
<dbReference type="InterPro" id="IPR016164">
    <property type="entry name" value="FAD-linked_Oxase-like_C"/>
</dbReference>
<dbReference type="RefSeq" id="WP_175187432.1">
    <property type="nucleotide sequence ID" value="NZ_JABVZQ010000008.1"/>
</dbReference>
<evidence type="ECO:0000313" key="7">
    <source>
        <dbReference type="Proteomes" id="UP000619838"/>
    </source>
</evidence>
<dbReference type="SUPFAM" id="SSF55103">
    <property type="entry name" value="FAD-linked oxidases, C-terminal domain"/>
    <property type="match status" value="1"/>
</dbReference>
<reference evidence="6 7" key="1">
    <citation type="journal article" date="2020" name="Microorganisms">
        <title>Simultaneous Genome Sequencing of Prosthecochloris ethylica and Desulfuromonas acetoxidans within a Syntrophic Mixture Reveals Unique Pili and Protein Interactions.</title>
        <authorList>
            <person name="Kyndt J.A."/>
            <person name="Van Beeumen J.J."/>
            <person name="Meyer T.E."/>
        </authorList>
    </citation>
    <scope>NUCLEOTIDE SEQUENCE [LARGE SCALE GENOMIC DNA]</scope>
    <source>
        <strain evidence="6 7">N3</strain>
    </source>
</reference>
<dbReference type="EMBL" id="JADGII010000007">
    <property type="protein sequence ID" value="MBF0636640.1"/>
    <property type="molecule type" value="Genomic_DNA"/>
</dbReference>
<dbReference type="InterPro" id="IPR006094">
    <property type="entry name" value="Oxid_FAD_bind_N"/>
</dbReference>
<dbReference type="PANTHER" id="PTHR42934">
    <property type="entry name" value="GLYCOLATE OXIDASE SUBUNIT GLCD"/>
    <property type="match status" value="1"/>
</dbReference>
<evidence type="ECO:0000256" key="1">
    <source>
        <dbReference type="ARBA" id="ARBA00001974"/>
    </source>
</evidence>
<dbReference type="SUPFAM" id="SSF56176">
    <property type="entry name" value="FAD-binding/transporter-associated domain-like"/>
    <property type="match status" value="1"/>
</dbReference>
<keyword evidence="4" id="KW-0560">Oxidoreductase</keyword>
<organism evidence="6 7">
    <name type="scientific">Prosthecochloris ethylica</name>
    <dbReference type="NCBI Taxonomy" id="2743976"/>
    <lineage>
        <taxon>Bacteria</taxon>
        <taxon>Pseudomonadati</taxon>
        <taxon>Chlorobiota</taxon>
        <taxon>Chlorobiia</taxon>
        <taxon>Chlorobiales</taxon>
        <taxon>Chlorobiaceae</taxon>
        <taxon>Prosthecochloris</taxon>
    </lineage>
</organism>
<dbReference type="InterPro" id="IPR036318">
    <property type="entry name" value="FAD-bd_PCMH-like_sf"/>
</dbReference>
<dbReference type="InterPro" id="IPR051914">
    <property type="entry name" value="FAD-linked_OxidoTrans_Type4"/>
</dbReference>
<evidence type="ECO:0000256" key="4">
    <source>
        <dbReference type="ARBA" id="ARBA00023002"/>
    </source>
</evidence>
<dbReference type="InterPro" id="IPR016166">
    <property type="entry name" value="FAD-bd_PCMH"/>
</dbReference>
<dbReference type="InterPro" id="IPR016167">
    <property type="entry name" value="FAD-bd_PCMH_sub1"/>
</dbReference>
<dbReference type="Gene3D" id="3.30.465.10">
    <property type="match status" value="1"/>
</dbReference>
<gene>
    <name evidence="6" type="ORF">INT08_05550</name>
</gene>
<dbReference type="Pfam" id="PF01565">
    <property type="entry name" value="FAD_binding_4"/>
    <property type="match status" value="1"/>
</dbReference>
<comment type="caution">
    <text evidence="6">The sequence shown here is derived from an EMBL/GenBank/DDBJ whole genome shotgun (WGS) entry which is preliminary data.</text>
</comment>
<keyword evidence="2" id="KW-0285">Flavoprotein</keyword>
<proteinExistence type="predicted"/>
<feature type="domain" description="FAD-binding PCMH-type" evidence="5">
    <location>
        <begin position="21"/>
        <end position="238"/>
    </location>
</feature>
<sequence>MKLNENPEQTRRFLEDTSNIRTGHTPGVYLPENTAEVRAVVREAAERNRRLTISGNGTGTTGGRIPFGDYVIAMEKLDHIGDVRPEGKDCASITVGAGALLDDIQNKVQDAGWLYPPDPTEKLCFIGSTIANNSSGARTFKYGPTRHYINRLEVVLATGELLDIRRGECRADSQGNITIDRPGHEPLSIAIPRYTMPSTSKHNAGYYSAPGMDLIDLFIGSEGTLGIITEAELRLIPLPEQIVSFLVYFDDIGNLFRFLDRARKRPGNLDPRALEMFEKNALDFLSNVYPDIPRNAAGAVFLEQEATAATEDGLLDEWFGLMEACHAMTEDSWVALDAGEQRKMKEFRHELPVQVNEWLSRQQESKISTDMAVPEEGFTELFRFYRDRCEHHGFHYIIFGHAGNGHVHLNILPENHQQFLEAKELYITLVRKALELGGTLSAEHGIGKLKAGYMPEMFGREGMMEMVRVKKALDPGLMLNTGNLIAPEFFESD</sequence>
<dbReference type="InterPro" id="IPR016171">
    <property type="entry name" value="Vanillyl_alc_oxidase_C-sub2"/>
</dbReference>
<keyword evidence="7" id="KW-1185">Reference proteome</keyword>
<dbReference type="Gene3D" id="3.30.70.2740">
    <property type="match status" value="1"/>
</dbReference>